<feature type="coiled-coil region" evidence="6">
    <location>
        <begin position="226"/>
        <end position="253"/>
    </location>
</feature>
<comment type="subcellular location">
    <subcellularLocation>
        <location evidence="1">Membrane</location>
        <topology evidence="1">Multi-pass membrane protein</topology>
    </subcellularLocation>
</comment>
<dbReference type="PANTHER" id="PTHR21355">
    <property type="entry name" value="G-PROTEIN COUPLED RECEPTOR-ASSOCIATED PROTEIN LMBRD2"/>
    <property type="match status" value="1"/>
</dbReference>
<evidence type="ECO:0000256" key="3">
    <source>
        <dbReference type="ARBA" id="ARBA00022692"/>
    </source>
</evidence>
<evidence type="ECO:0000256" key="6">
    <source>
        <dbReference type="SAM" id="Coils"/>
    </source>
</evidence>
<feature type="compositionally biased region" description="Low complexity" evidence="7">
    <location>
        <begin position="650"/>
        <end position="661"/>
    </location>
</feature>
<dbReference type="EMBL" id="AMQN01005970">
    <property type="status" value="NOT_ANNOTATED_CDS"/>
    <property type="molecule type" value="Genomic_DNA"/>
</dbReference>
<dbReference type="OrthoDB" id="203099at2759"/>
<dbReference type="EnsemblMetazoa" id="CapteT167426">
    <property type="protein sequence ID" value="CapteP167426"/>
    <property type="gene ID" value="CapteG167426"/>
</dbReference>
<dbReference type="EMBL" id="KB297235">
    <property type="protein sequence ID" value="ELU10758.1"/>
    <property type="molecule type" value="Genomic_DNA"/>
</dbReference>
<feature type="compositionally biased region" description="Basic and acidic residues" evidence="7">
    <location>
        <begin position="581"/>
        <end position="604"/>
    </location>
</feature>
<evidence type="ECO:0000256" key="1">
    <source>
        <dbReference type="ARBA" id="ARBA00004141"/>
    </source>
</evidence>
<feature type="region of interest" description="Disordered" evidence="7">
    <location>
        <begin position="575"/>
        <end position="692"/>
    </location>
</feature>
<reference evidence="11" key="1">
    <citation type="submission" date="2012-12" db="EMBL/GenBank/DDBJ databases">
        <authorList>
            <person name="Hellsten U."/>
            <person name="Grimwood J."/>
            <person name="Chapman J.A."/>
            <person name="Shapiro H."/>
            <person name="Aerts A."/>
            <person name="Otillar R.P."/>
            <person name="Terry A.Y."/>
            <person name="Boore J.L."/>
            <person name="Simakov O."/>
            <person name="Marletaz F."/>
            <person name="Cho S.-J."/>
            <person name="Edsinger-Gonzales E."/>
            <person name="Havlak P."/>
            <person name="Kuo D.-H."/>
            <person name="Larsson T."/>
            <person name="Lv J."/>
            <person name="Arendt D."/>
            <person name="Savage R."/>
            <person name="Osoegawa K."/>
            <person name="de Jong P."/>
            <person name="Lindberg D.R."/>
            <person name="Seaver E.C."/>
            <person name="Weisblat D.A."/>
            <person name="Putnam N.H."/>
            <person name="Grigoriev I.V."/>
            <person name="Rokhsar D.S."/>
        </authorList>
    </citation>
    <scope>NUCLEOTIDE SEQUENCE</scope>
    <source>
        <strain evidence="11">I ESC-2004</strain>
    </source>
</reference>
<name>R7UVW1_CAPTE</name>
<reference evidence="10" key="3">
    <citation type="submission" date="2015-06" db="UniProtKB">
        <authorList>
            <consortium name="EnsemblMetazoa"/>
        </authorList>
    </citation>
    <scope>IDENTIFICATION</scope>
</reference>
<feature type="transmembrane region" description="Helical" evidence="8">
    <location>
        <begin position="399"/>
        <end position="416"/>
    </location>
</feature>
<feature type="transmembrane region" description="Helical" evidence="8">
    <location>
        <begin position="187"/>
        <end position="205"/>
    </location>
</feature>
<feature type="transmembrane region" description="Helical" evidence="8">
    <location>
        <begin position="6"/>
        <end position="25"/>
    </location>
</feature>
<evidence type="ECO:0000256" key="4">
    <source>
        <dbReference type="ARBA" id="ARBA00022989"/>
    </source>
</evidence>
<dbReference type="InterPro" id="IPR006876">
    <property type="entry name" value="LMBR1-like_membr_prot"/>
</dbReference>
<evidence type="ECO:0000256" key="2">
    <source>
        <dbReference type="ARBA" id="ARBA00010487"/>
    </source>
</evidence>
<evidence type="ECO:0000256" key="7">
    <source>
        <dbReference type="SAM" id="MobiDB-lite"/>
    </source>
</evidence>
<evidence type="ECO:0000313" key="10">
    <source>
        <dbReference type="EnsemblMetazoa" id="CapteP167426"/>
    </source>
</evidence>
<feature type="compositionally biased region" description="Basic and acidic residues" evidence="7">
    <location>
        <begin position="624"/>
        <end position="648"/>
    </location>
</feature>
<dbReference type="Proteomes" id="UP000014760">
    <property type="component" value="Unassembled WGS sequence"/>
</dbReference>
<feature type="transmembrane region" description="Helical" evidence="8">
    <location>
        <begin position="522"/>
        <end position="541"/>
    </location>
</feature>
<evidence type="ECO:0000256" key="8">
    <source>
        <dbReference type="SAM" id="Phobius"/>
    </source>
</evidence>
<protein>
    <recommendedName>
        <fullName evidence="12">LMBR1 domain-containing protein 2</fullName>
    </recommendedName>
</protein>
<gene>
    <name evidence="9" type="ORF">CAPTEDRAFT_167426</name>
</gene>
<evidence type="ECO:0000313" key="11">
    <source>
        <dbReference type="Proteomes" id="UP000014760"/>
    </source>
</evidence>
<keyword evidence="4 8" id="KW-1133">Transmembrane helix</keyword>
<dbReference type="InterPro" id="IPR051584">
    <property type="entry name" value="GPCR-associated_LMBR1"/>
</dbReference>
<dbReference type="AlphaFoldDB" id="R7UVW1"/>
<feature type="transmembrane region" description="Helical" evidence="8">
    <location>
        <begin position="32"/>
        <end position="54"/>
    </location>
</feature>
<organism evidence="9">
    <name type="scientific">Capitella teleta</name>
    <name type="common">Polychaete worm</name>
    <dbReference type="NCBI Taxonomy" id="283909"/>
    <lineage>
        <taxon>Eukaryota</taxon>
        <taxon>Metazoa</taxon>
        <taxon>Spiralia</taxon>
        <taxon>Lophotrochozoa</taxon>
        <taxon>Annelida</taxon>
        <taxon>Polychaeta</taxon>
        <taxon>Sedentaria</taxon>
        <taxon>Scolecida</taxon>
        <taxon>Capitellidae</taxon>
        <taxon>Capitella</taxon>
    </lineage>
</organism>
<sequence>MTIAALVIDVAVVGVLSAFLLHRYGNWRKQHVLVTLATFIAWYFSFMIIFVLPIDVSNVTLETTTAVVNGSTTLAERVIARSIPLDSEVICKKSWSHVPPDILPNLWHVVYWTSQALTWLILPIMQSYATAGDFTILGKTKTALIANALYYSSYLLIFIVCLVYVAVKPNLHINGAQLKVLAVTASNTWGLFLLVLLLGYGLVEVPRSLWNASKRGHTLAYTYFKIAKLSVEKSEAEEALEDVMDDVKKAAETIKYNHAFRKHVETIVEKCPESVQTSVRQNRDDFEDYNNPTETPTEKSLVRLHVKVIKTTQTFTRTQVQWAALTEKAFDLEDIEKNESSAQHSFQRSYGHYTGVLASCYTPTFEWYWKCWLCPWVLRIACISMALMSVMLVWSECLFFIQSPVLSLFALFVDLARQHQNYLALEFVSFITIIFISVSAYFTIFRIRLFNLYYLASRHQTNEYSLIFAGMLLCRLTPPLCLNFLGLIHLDSHVTRKDAVEETDYTKIMGHMDVIPFISDGFNIYFPMLIVLLCIATYFNLCGRCLHFLGFQQYIGTDDLTQELVDEGRELIRREHRKKQRQEEGDARRQDWQEKYGDRNRSSVKDNVTSRRPASQAKVAKSPVENDRTELLKEDYTAQRYDPFRDEEASYPGSSTSSYQSKPATYAGPPRPTSFGAPRQSSAPPKGIFDDI</sequence>
<feature type="transmembrane region" description="Helical" evidence="8">
    <location>
        <begin position="423"/>
        <end position="444"/>
    </location>
</feature>
<keyword evidence="6" id="KW-0175">Coiled coil</keyword>
<keyword evidence="3 8" id="KW-0812">Transmembrane</keyword>
<evidence type="ECO:0000256" key="5">
    <source>
        <dbReference type="ARBA" id="ARBA00023136"/>
    </source>
</evidence>
<keyword evidence="11" id="KW-1185">Reference proteome</keyword>
<evidence type="ECO:0000313" key="9">
    <source>
        <dbReference type="EMBL" id="ELU10758.1"/>
    </source>
</evidence>
<dbReference type="STRING" id="283909.R7UVW1"/>
<reference evidence="9 11" key="2">
    <citation type="journal article" date="2013" name="Nature">
        <title>Insights into bilaterian evolution from three spiralian genomes.</title>
        <authorList>
            <person name="Simakov O."/>
            <person name="Marletaz F."/>
            <person name="Cho S.J."/>
            <person name="Edsinger-Gonzales E."/>
            <person name="Havlak P."/>
            <person name="Hellsten U."/>
            <person name="Kuo D.H."/>
            <person name="Larsson T."/>
            <person name="Lv J."/>
            <person name="Arendt D."/>
            <person name="Savage R."/>
            <person name="Osoegawa K."/>
            <person name="de Jong P."/>
            <person name="Grimwood J."/>
            <person name="Chapman J.A."/>
            <person name="Shapiro H."/>
            <person name="Aerts A."/>
            <person name="Otillar R.P."/>
            <person name="Terry A.Y."/>
            <person name="Boore J.L."/>
            <person name="Grigoriev I.V."/>
            <person name="Lindberg D.R."/>
            <person name="Seaver E.C."/>
            <person name="Weisblat D.A."/>
            <person name="Putnam N.H."/>
            <person name="Rokhsar D.S."/>
        </authorList>
    </citation>
    <scope>NUCLEOTIDE SEQUENCE</scope>
    <source>
        <strain evidence="9 11">I ESC-2004</strain>
    </source>
</reference>
<feature type="transmembrane region" description="Helical" evidence="8">
    <location>
        <begin position="116"/>
        <end position="136"/>
    </location>
</feature>
<dbReference type="PANTHER" id="PTHR21355:SF0">
    <property type="entry name" value="G-PROTEIN COUPLED RECEPTOR-ASSOCIATED PROTEIN LMBRD2"/>
    <property type="match status" value="1"/>
</dbReference>
<keyword evidence="5 8" id="KW-0472">Membrane</keyword>
<dbReference type="Pfam" id="PF04791">
    <property type="entry name" value="LMBR1"/>
    <property type="match status" value="1"/>
</dbReference>
<proteinExistence type="inferred from homology"/>
<evidence type="ECO:0008006" key="12">
    <source>
        <dbReference type="Google" id="ProtNLM"/>
    </source>
</evidence>
<dbReference type="OMA" id="QLERICY"/>
<comment type="similarity">
    <text evidence="2">Belongs to the LIMR family.</text>
</comment>
<feature type="transmembrane region" description="Helical" evidence="8">
    <location>
        <begin position="464"/>
        <end position="488"/>
    </location>
</feature>
<feature type="transmembrane region" description="Helical" evidence="8">
    <location>
        <begin position="148"/>
        <end position="167"/>
    </location>
</feature>
<dbReference type="GO" id="GO:0016020">
    <property type="term" value="C:membrane"/>
    <property type="evidence" value="ECO:0007669"/>
    <property type="project" value="UniProtKB-SubCell"/>
</dbReference>
<accession>R7UVW1</accession>
<dbReference type="FunCoup" id="R7UVW1">
    <property type="interactions" value="1301"/>
</dbReference>
<dbReference type="HOGENOM" id="CLU_018886_0_0_1"/>